<proteinExistence type="predicted"/>
<dbReference type="EMBL" id="JABWAD010000021">
    <property type="protein sequence ID" value="KAF6071231.1"/>
    <property type="molecule type" value="Genomic_DNA"/>
</dbReference>
<dbReference type="AlphaFoldDB" id="A0A8H6F678"/>
<evidence type="ECO:0000313" key="1">
    <source>
        <dbReference type="EMBL" id="KAF6071231.1"/>
    </source>
</evidence>
<organism evidence="1 2">
    <name type="scientific">Candida albicans</name>
    <name type="common">Yeast</name>
    <dbReference type="NCBI Taxonomy" id="5476"/>
    <lineage>
        <taxon>Eukaryota</taxon>
        <taxon>Fungi</taxon>
        <taxon>Dikarya</taxon>
        <taxon>Ascomycota</taxon>
        <taxon>Saccharomycotina</taxon>
        <taxon>Pichiomycetes</taxon>
        <taxon>Debaryomycetaceae</taxon>
        <taxon>Candida/Lodderomyces clade</taxon>
        <taxon>Candida</taxon>
    </lineage>
</organism>
<name>A0A8H6F678_CANAX</name>
<evidence type="ECO:0008006" key="3">
    <source>
        <dbReference type="Google" id="ProtNLM"/>
    </source>
</evidence>
<accession>A0A8H6F678</accession>
<sequence>MKYALNGNKVATLIDRNGKDEIRVYNVDERGDSEVVASIILEDIIDFVWASPTTRKKRTPNGGSKESENQNLLVVLLKESVFVVLSEGSEINRFKIDDQIDKLVKYDENIWAATENSILKVSLDGDVKDKIKVPAFNAISISNKIAFGSTSLQIGKFAKGKFVCEDEIKVVGEIKSILQSKYPVVLTEDNNAYLIKKKVQKLSDAHHIQLLHYREKDYIVAISDNLNFYNDGKLENSISSETALEGVLSVEDSLVVFWSGKNELLFKKIDWSDDEIVIPRGELLMNGTKAHIKVAKPKVYKTDATSLMKKLSGISDHAAIVGLCQSVGDSTVIKEVSKEIGLELFPVISDAVSKDTTNTNLALWFKWIYLIHGKHIAKQDIAPVKEAKTQLESGVKLMSHLIAIQGKLQLLKLQNEMREKNVVRDVTTTIDDDSMVYANGEADII</sequence>
<protein>
    <recommendedName>
        <fullName evidence="3">Utp9p</fullName>
    </recommendedName>
</protein>
<comment type="caution">
    <text evidence="1">The sequence shown here is derived from an EMBL/GenBank/DDBJ whole genome shotgun (WGS) entry which is preliminary data.</text>
</comment>
<dbReference type="Proteomes" id="UP000536275">
    <property type="component" value="Unassembled WGS sequence"/>
</dbReference>
<evidence type="ECO:0000313" key="2">
    <source>
        <dbReference type="Proteomes" id="UP000536275"/>
    </source>
</evidence>
<reference evidence="1 2" key="1">
    <citation type="submission" date="2020-03" db="EMBL/GenBank/DDBJ databases">
        <title>FDA dAtabase for Regulatory Grade micrObial Sequences (FDA-ARGOS): Supporting development and validation of Infectious Disease Dx tests.</title>
        <authorList>
            <person name="Campos J."/>
            <person name="Goldberg B."/>
            <person name="Tallon L."/>
            <person name="Sadzewicz L."/>
            <person name="Vavikolanu K."/>
            <person name="Mehta A."/>
            <person name="Aluvathingal J."/>
            <person name="Nadendla S."/>
            <person name="Nandy P."/>
            <person name="Geyer C."/>
            <person name="Yan Y."/>
            <person name="Sichtig H."/>
        </authorList>
    </citation>
    <scope>NUCLEOTIDE SEQUENCE [LARGE SCALE GENOMIC DNA]</scope>
    <source>
        <strain evidence="1 2">FDAARGOS_656</strain>
    </source>
</reference>
<gene>
    <name evidence="1" type="ORF">FOB64_001637</name>
</gene>